<feature type="compositionally biased region" description="Low complexity" evidence="10">
    <location>
        <begin position="182"/>
        <end position="196"/>
    </location>
</feature>
<comment type="subcellular location">
    <subcellularLocation>
        <location evidence="9">Endomembrane system</location>
        <topology evidence="9">Lipid-anchor</topology>
    </subcellularLocation>
    <subcellularLocation>
        <location evidence="1">Membrane</location>
        <topology evidence="1">Lipid-anchor</topology>
        <topology evidence="1">GPI-anchor</topology>
    </subcellularLocation>
</comment>
<evidence type="ECO:0000256" key="9">
    <source>
        <dbReference type="ARBA" id="ARBA00037868"/>
    </source>
</evidence>
<feature type="region of interest" description="Disordered" evidence="10">
    <location>
        <begin position="167"/>
        <end position="201"/>
    </location>
</feature>
<accession>A0A9E7GUA0</accession>
<dbReference type="InterPro" id="IPR041846">
    <property type="entry name" value="ENL_dom"/>
</dbReference>
<reference evidence="13" key="1">
    <citation type="submission" date="2022-05" db="EMBL/GenBank/DDBJ databases">
        <title>The Musa troglodytarum L. genome provides insights into the mechanism of non-climacteric behaviour and enrichment of carotenoids.</title>
        <authorList>
            <person name="Wang J."/>
        </authorList>
    </citation>
    <scope>NUCLEOTIDE SEQUENCE</scope>
    <source>
        <tissue evidence="13">Leaf</tissue>
    </source>
</reference>
<proteinExistence type="inferred from homology"/>
<keyword evidence="4" id="KW-0472">Membrane</keyword>
<evidence type="ECO:0000256" key="2">
    <source>
        <dbReference type="ARBA" id="ARBA00022622"/>
    </source>
</evidence>
<evidence type="ECO:0000259" key="12">
    <source>
        <dbReference type="PROSITE" id="PS51485"/>
    </source>
</evidence>
<dbReference type="SUPFAM" id="SSF49503">
    <property type="entry name" value="Cupredoxins"/>
    <property type="match status" value="1"/>
</dbReference>
<feature type="chain" id="PRO_5039658332" evidence="11">
    <location>
        <begin position="27"/>
        <end position="228"/>
    </location>
</feature>
<dbReference type="PANTHER" id="PTHR33021:SF14">
    <property type="entry name" value="OS01G0272700 PROTEIN"/>
    <property type="match status" value="1"/>
</dbReference>
<dbReference type="PROSITE" id="PS51485">
    <property type="entry name" value="PHYTOCYANIN"/>
    <property type="match status" value="1"/>
</dbReference>
<evidence type="ECO:0000256" key="3">
    <source>
        <dbReference type="ARBA" id="ARBA00022729"/>
    </source>
</evidence>
<evidence type="ECO:0000256" key="11">
    <source>
        <dbReference type="SAM" id="SignalP"/>
    </source>
</evidence>
<feature type="domain" description="Phytocyanin" evidence="12">
    <location>
        <begin position="27"/>
        <end position="158"/>
    </location>
</feature>
<dbReference type="Gene3D" id="2.60.40.420">
    <property type="entry name" value="Cupredoxins - blue copper proteins"/>
    <property type="match status" value="1"/>
</dbReference>
<evidence type="ECO:0000256" key="6">
    <source>
        <dbReference type="ARBA" id="ARBA00023180"/>
    </source>
</evidence>
<keyword evidence="7" id="KW-0449">Lipoprotein</keyword>
<keyword evidence="14" id="KW-1185">Reference proteome</keyword>
<dbReference type="Proteomes" id="UP001055439">
    <property type="component" value="Chromosome 7"/>
</dbReference>
<keyword evidence="2" id="KW-0336">GPI-anchor</keyword>
<evidence type="ECO:0000256" key="10">
    <source>
        <dbReference type="SAM" id="MobiDB-lite"/>
    </source>
</evidence>
<dbReference type="InterPro" id="IPR008972">
    <property type="entry name" value="Cupredoxin"/>
</dbReference>
<dbReference type="AlphaFoldDB" id="A0A9E7GUA0"/>
<dbReference type="OrthoDB" id="778287at2759"/>
<dbReference type="GO" id="GO:0005886">
    <property type="term" value="C:plasma membrane"/>
    <property type="evidence" value="ECO:0007669"/>
    <property type="project" value="TreeGrafter"/>
</dbReference>
<evidence type="ECO:0000256" key="5">
    <source>
        <dbReference type="ARBA" id="ARBA00023157"/>
    </source>
</evidence>
<dbReference type="EMBL" id="CP097509">
    <property type="protein sequence ID" value="URE18207.1"/>
    <property type="molecule type" value="Genomic_DNA"/>
</dbReference>
<organism evidence="13 14">
    <name type="scientific">Musa troglodytarum</name>
    <name type="common">fe'i banana</name>
    <dbReference type="NCBI Taxonomy" id="320322"/>
    <lineage>
        <taxon>Eukaryota</taxon>
        <taxon>Viridiplantae</taxon>
        <taxon>Streptophyta</taxon>
        <taxon>Embryophyta</taxon>
        <taxon>Tracheophyta</taxon>
        <taxon>Spermatophyta</taxon>
        <taxon>Magnoliopsida</taxon>
        <taxon>Liliopsida</taxon>
        <taxon>Zingiberales</taxon>
        <taxon>Musaceae</taxon>
        <taxon>Musa</taxon>
    </lineage>
</organism>
<dbReference type="GO" id="GO:0098552">
    <property type="term" value="C:side of membrane"/>
    <property type="evidence" value="ECO:0007669"/>
    <property type="project" value="UniProtKB-KW"/>
</dbReference>
<evidence type="ECO:0000313" key="13">
    <source>
        <dbReference type="EMBL" id="URE18207.1"/>
    </source>
</evidence>
<dbReference type="InterPro" id="IPR039391">
    <property type="entry name" value="Phytocyanin-like"/>
</dbReference>
<dbReference type="InterPro" id="IPR003245">
    <property type="entry name" value="Phytocyanin_dom"/>
</dbReference>
<dbReference type="GO" id="GO:0012505">
    <property type="term" value="C:endomembrane system"/>
    <property type="evidence" value="ECO:0007669"/>
    <property type="project" value="UniProtKB-SubCell"/>
</dbReference>
<evidence type="ECO:0000313" key="14">
    <source>
        <dbReference type="Proteomes" id="UP001055439"/>
    </source>
</evidence>
<evidence type="ECO:0000256" key="8">
    <source>
        <dbReference type="ARBA" id="ARBA00035011"/>
    </source>
</evidence>
<evidence type="ECO:0000256" key="4">
    <source>
        <dbReference type="ARBA" id="ARBA00023136"/>
    </source>
</evidence>
<dbReference type="PANTHER" id="PTHR33021">
    <property type="entry name" value="BLUE COPPER PROTEIN"/>
    <property type="match status" value="1"/>
</dbReference>
<comment type="similarity">
    <text evidence="8">Belongs to the early nodulin-like (ENODL) family.</text>
</comment>
<keyword evidence="3 11" id="KW-0732">Signal</keyword>
<dbReference type="GO" id="GO:0009055">
    <property type="term" value="F:electron transfer activity"/>
    <property type="evidence" value="ECO:0007669"/>
    <property type="project" value="InterPro"/>
</dbReference>
<dbReference type="CDD" id="cd11019">
    <property type="entry name" value="OsENODL1_like"/>
    <property type="match status" value="1"/>
</dbReference>
<evidence type="ECO:0000256" key="1">
    <source>
        <dbReference type="ARBA" id="ARBA00004589"/>
    </source>
</evidence>
<evidence type="ECO:0000256" key="7">
    <source>
        <dbReference type="ARBA" id="ARBA00023288"/>
    </source>
</evidence>
<protein>
    <submittedName>
        <fullName evidence="13">Plastocyanin-like domain</fullName>
    </submittedName>
</protein>
<name>A0A9E7GUA0_9LILI</name>
<gene>
    <name evidence="13" type="ORF">MUK42_11156</name>
</gene>
<sequence length="228" mass="24293">MANHSCAGFLSFFVLVPLLMVAVESGLEFHVGGSRGWIVPAGDEAESYNRWAMRNRFHVGDSVCKLHLAPAVYVVLLFFHPAANSSLSCNHVDFKYKNDSVLVVDREAYGDCNTTDPLLAFDDGNTTFRFDRYGFFFFISGTPGHCEAGQRLIVRVMVHPEFAAAGPGPAPGLQPGGGSGSSSGSDSDFGSSSGSDTRPKRSDAAHAHVGFWAIMPGLGVVMSAVLSV</sequence>
<feature type="signal peptide" evidence="11">
    <location>
        <begin position="1"/>
        <end position="26"/>
    </location>
</feature>
<keyword evidence="5" id="KW-1015">Disulfide bond</keyword>
<keyword evidence="6" id="KW-0325">Glycoprotein</keyword>
<dbReference type="Pfam" id="PF02298">
    <property type="entry name" value="Cu_bind_like"/>
    <property type="match status" value="1"/>
</dbReference>